<organism evidence="6 7">
    <name type="scientific">Candidatus Polarisedimenticola svalbardensis</name>
    <dbReference type="NCBI Taxonomy" id="2886004"/>
    <lineage>
        <taxon>Bacteria</taxon>
        <taxon>Pseudomonadati</taxon>
        <taxon>Acidobacteriota</taxon>
        <taxon>Candidatus Polarisedimenticolia</taxon>
        <taxon>Candidatus Polarisedimenticolales</taxon>
        <taxon>Candidatus Polarisedimenticolaceae</taxon>
        <taxon>Candidatus Polarisedimenticola</taxon>
    </lineage>
</organism>
<feature type="domain" description="ABC transporter" evidence="5">
    <location>
        <begin position="9"/>
        <end position="237"/>
    </location>
</feature>
<dbReference type="PROSITE" id="PS50893">
    <property type="entry name" value="ABC_TRANSPORTER_2"/>
    <property type="match status" value="1"/>
</dbReference>
<dbReference type="InterPro" id="IPR003439">
    <property type="entry name" value="ABC_transporter-like_ATP-bd"/>
</dbReference>
<dbReference type="Pfam" id="PF00005">
    <property type="entry name" value="ABC_tran"/>
    <property type="match status" value="1"/>
</dbReference>
<keyword evidence="3" id="KW-0547">Nucleotide-binding</keyword>
<dbReference type="InterPro" id="IPR027417">
    <property type="entry name" value="P-loop_NTPase"/>
</dbReference>
<keyword evidence="4 6" id="KW-0067">ATP-binding</keyword>
<dbReference type="Proteomes" id="UP000648239">
    <property type="component" value="Unassembled WGS sequence"/>
</dbReference>
<keyword evidence="2" id="KW-0813">Transport</keyword>
<accession>A0A8J6XZC1</accession>
<gene>
    <name evidence="6" type="ORF">IFK94_08665</name>
</gene>
<dbReference type="InterPro" id="IPR017871">
    <property type="entry name" value="ABC_transporter-like_CS"/>
</dbReference>
<evidence type="ECO:0000256" key="3">
    <source>
        <dbReference type="ARBA" id="ARBA00022741"/>
    </source>
</evidence>
<dbReference type="Gene3D" id="3.40.50.300">
    <property type="entry name" value="P-loop containing nucleotide triphosphate hydrolases"/>
    <property type="match status" value="1"/>
</dbReference>
<dbReference type="GO" id="GO:0016887">
    <property type="term" value="F:ATP hydrolysis activity"/>
    <property type="evidence" value="ECO:0007669"/>
    <property type="project" value="InterPro"/>
</dbReference>
<name>A0A8J6XZC1_9BACT</name>
<dbReference type="AlphaFoldDB" id="A0A8J6XZC1"/>
<dbReference type="PANTHER" id="PTHR43335">
    <property type="entry name" value="ABC TRANSPORTER, ATP-BINDING PROTEIN"/>
    <property type="match status" value="1"/>
</dbReference>
<comment type="caution">
    <text evidence="6">The sequence shown here is derived from an EMBL/GenBank/DDBJ whole genome shotgun (WGS) entry which is preliminary data.</text>
</comment>
<dbReference type="SMART" id="SM00382">
    <property type="entry name" value="AAA"/>
    <property type="match status" value="1"/>
</dbReference>
<evidence type="ECO:0000313" key="6">
    <source>
        <dbReference type="EMBL" id="MBD3868185.1"/>
    </source>
</evidence>
<reference evidence="6 7" key="1">
    <citation type="submission" date="2020-08" db="EMBL/GenBank/DDBJ databases">
        <title>Acidobacteriota in marine sediments use diverse sulfur dissimilation pathways.</title>
        <authorList>
            <person name="Wasmund K."/>
        </authorList>
    </citation>
    <scope>NUCLEOTIDE SEQUENCE [LARGE SCALE GENOMIC DNA]</scope>
    <source>
        <strain evidence="6">MAG AM4</strain>
    </source>
</reference>
<evidence type="ECO:0000259" key="5">
    <source>
        <dbReference type="PROSITE" id="PS50893"/>
    </source>
</evidence>
<protein>
    <submittedName>
        <fullName evidence="6">ABC transporter ATP-binding protein</fullName>
    </submittedName>
</protein>
<comment type="similarity">
    <text evidence="1">Belongs to the ABC transporter superfamily.</text>
</comment>
<evidence type="ECO:0000256" key="2">
    <source>
        <dbReference type="ARBA" id="ARBA00022448"/>
    </source>
</evidence>
<dbReference type="CDD" id="cd03230">
    <property type="entry name" value="ABC_DR_subfamily_A"/>
    <property type="match status" value="1"/>
</dbReference>
<proteinExistence type="inferred from homology"/>
<evidence type="ECO:0000313" key="7">
    <source>
        <dbReference type="Proteomes" id="UP000648239"/>
    </source>
</evidence>
<dbReference type="SUPFAM" id="SSF52540">
    <property type="entry name" value="P-loop containing nucleoside triphosphate hydrolases"/>
    <property type="match status" value="1"/>
</dbReference>
<dbReference type="EMBL" id="JACXWD010000024">
    <property type="protein sequence ID" value="MBD3868185.1"/>
    <property type="molecule type" value="Genomic_DNA"/>
</dbReference>
<dbReference type="PROSITE" id="PS00211">
    <property type="entry name" value="ABC_TRANSPORTER_1"/>
    <property type="match status" value="1"/>
</dbReference>
<dbReference type="PANTHER" id="PTHR43335:SF11">
    <property type="entry name" value="ABC TRANSPORTER RELATED"/>
    <property type="match status" value="1"/>
</dbReference>
<dbReference type="GO" id="GO:0005524">
    <property type="term" value="F:ATP binding"/>
    <property type="evidence" value="ECO:0007669"/>
    <property type="project" value="UniProtKB-KW"/>
</dbReference>
<dbReference type="InterPro" id="IPR003593">
    <property type="entry name" value="AAA+_ATPase"/>
</dbReference>
<sequence length="317" mass="35430">MDGLGNNLVVFRNVSKFYGDVLGVNRVDLSIPAGITSLVGPNGSGKTTLMNLMTGLIRPTQGEIEMLGYRPDRPENCFHHIGYCTQFDSFPAGVTGRKFILGYLRVFGYEPAEANRLTEEALVKVNMADAADRRIAAYSKGMRQRIKLAQAIAHRPDILILDEPLNGLDPMARAEIIDLFRLLADEGQHIIISSHILHEVDMISHRVLILNQGYVMADGDIRSVRTEMKTHPRQILIRCDKATLLASSALQFNHVVEIKMHEDRQGVLISTQDAEAFYGILNRIILEHDINVESVTAADEDVFAVYRYLVTEEGDNQ</sequence>
<evidence type="ECO:0000256" key="4">
    <source>
        <dbReference type="ARBA" id="ARBA00022840"/>
    </source>
</evidence>
<evidence type="ECO:0000256" key="1">
    <source>
        <dbReference type="ARBA" id="ARBA00005417"/>
    </source>
</evidence>